<keyword evidence="8" id="KW-1185">Reference proteome</keyword>
<keyword evidence="4" id="KW-0238">DNA-binding</keyword>
<dbReference type="GO" id="GO:0001217">
    <property type="term" value="F:DNA-binding transcription repressor activity"/>
    <property type="evidence" value="ECO:0007669"/>
    <property type="project" value="TreeGrafter"/>
</dbReference>
<evidence type="ECO:0000259" key="6">
    <source>
        <dbReference type="SMART" id="SM00528"/>
    </source>
</evidence>
<dbReference type="OrthoDB" id="5297879at2"/>
<comment type="subcellular location">
    <subcellularLocation>
        <location evidence="1">Cytoplasm</location>
        <location evidence="1">Nucleoid</location>
    </subcellularLocation>
</comment>
<feature type="coiled-coil region" evidence="5">
    <location>
        <begin position="8"/>
        <end position="43"/>
    </location>
</feature>
<evidence type="ECO:0000256" key="3">
    <source>
        <dbReference type="ARBA" id="ARBA00022490"/>
    </source>
</evidence>
<dbReference type="Proteomes" id="UP000256763">
    <property type="component" value="Unassembled WGS sequence"/>
</dbReference>
<dbReference type="EMBL" id="NFZW01000005">
    <property type="protein sequence ID" value="RFA38106.1"/>
    <property type="molecule type" value="Genomic_DNA"/>
</dbReference>
<dbReference type="GO" id="GO:0000976">
    <property type="term" value="F:transcription cis-regulatory region binding"/>
    <property type="evidence" value="ECO:0007669"/>
    <property type="project" value="TreeGrafter"/>
</dbReference>
<dbReference type="RefSeq" id="WP_116301423.1">
    <property type="nucleotide sequence ID" value="NZ_NFZV01000004.1"/>
</dbReference>
<dbReference type="GO" id="GO:0032993">
    <property type="term" value="C:protein-DNA complex"/>
    <property type="evidence" value="ECO:0007669"/>
    <property type="project" value="TreeGrafter"/>
</dbReference>
<accession>A0A3E0X1D0</accession>
<dbReference type="InterPro" id="IPR037150">
    <property type="entry name" value="H-NS_C_dom_sf"/>
</dbReference>
<evidence type="ECO:0000256" key="5">
    <source>
        <dbReference type="SAM" id="Coils"/>
    </source>
</evidence>
<dbReference type="GO" id="GO:0003681">
    <property type="term" value="F:bent DNA binding"/>
    <property type="evidence" value="ECO:0007669"/>
    <property type="project" value="TreeGrafter"/>
</dbReference>
<dbReference type="GO" id="GO:0009295">
    <property type="term" value="C:nucleoid"/>
    <property type="evidence" value="ECO:0007669"/>
    <property type="project" value="UniProtKB-SubCell"/>
</dbReference>
<gene>
    <name evidence="7" type="ORF">CAL65_07175</name>
</gene>
<dbReference type="SMART" id="SM00528">
    <property type="entry name" value="HNS"/>
    <property type="match status" value="1"/>
</dbReference>
<evidence type="ECO:0000256" key="4">
    <source>
        <dbReference type="ARBA" id="ARBA00023125"/>
    </source>
</evidence>
<dbReference type="PANTHER" id="PTHR38097:SF2">
    <property type="entry name" value="DNA-BINDING PROTEIN STPA"/>
    <property type="match status" value="1"/>
</dbReference>
<sequence length="105" mass="12233">MNLANYNSQELRELRKEIDRELKKRRKQEVKEAQKELKHVAERYGFSLNELLSASPGVKPGAIKGAVRYRHPEDADKTWSGRGRKPSWVKEWEASGRSLEDLRVD</sequence>
<evidence type="ECO:0000256" key="1">
    <source>
        <dbReference type="ARBA" id="ARBA00004453"/>
    </source>
</evidence>
<dbReference type="GO" id="GO:0005829">
    <property type="term" value="C:cytosol"/>
    <property type="evidence" value="ECO:0007669"/>
    <property type="project" value="TreeGrafter"/>
</dbReference>
<evidence type="ECO:0000313" key="8">
    <source>
        <dbReference type="Proteomes" id="UP000256763"/>
    </source>
</evidence>
<evidence type="ECO:0000313" key="7">
    <source>
        <dbReference type="EMBL" id="RFA38106.1"/>
    </source>
</evidence>
<keyword evidence="5" id="KW-0175">Coiled coil</keyword>
<evidence type="ECO:0000256" key="2">
    <source>
        <dbReference type="ARBA" id="ARBA00010610"/>
    </source>
</evidence>
<dbReference type="Pfam" id="PF00816">
    <property type="entry name" value="Histone_HNS"/>
    <property type="match status" value="1"/>
</dbReference>
<dbReference type="SUPFAM" id="SSF81273">
    <property type="entry name" value="H-NS histone-like proteins"/>
    <property type="match status" value="1"/>
</dbReference>
<dbReference type="GO" id="GO:0003680">
    <property type="term" value="F:minor groove of adenine-thymine-rich DNA binding"/>
    <property type="evidence" value="ECO:0007669"/>
    <property type="project" value="TreeGrafter"/>
</dbReference>
<dbReference type="Gene3D" id="4.10.430.10">
    <property type="entry name" value="Histone-like protein H-NS, C-terminal domain"/>
    <property type="match status" value="1"/>
</dbReference>
<proteinExistence type="inferred from homology"/>
<keyword evidence="3" id="KW-0963">Cytoplasm</keyword>
<dbReference type="PANTHER" id="PTHR38097">
    <property type="match status" value="1"/>
</dbReference>
<dbReference type="AlphaFoldDB" id="A0A3E0X1D0"/>
<comment type="caution">
    <text evidence="7">The sequence shown here is derived from an EMBL/GenBank/DDBJ whole genome shotgun (WGS) entry which is preliminary data.</text>
</comment>
<name>A0A3E0X1D0_9GAMM</name>
<reference evidence="8" key="1">
    <citation type="submission" date="2017-05" db="EMBL/GenBank/DDBJ databases">
        <authorList>
            <person name="Sharma S."/>
            <person name="Sidhu C."/>
            <person name="Pinnaka A.K."/>
        </authorList>
    </citation>
    <scope>NUCLEOTIDE SEQUENCE [LARGE SCALE GENOMIC DNA]</scope>
    <source>
        <strain evidence="8">AK93</strain>
    </source>
</reference>
<protein>
    <submittedName>
        <fullName evidence="7">Trans-acting regulatory HvrA protein</fullName>
    </submittedName>
</protein>
<dbReference type="InterPro" id="IPR027444">
    <property type="entry name" value="H-NS_C_dom"/>
</dbReference>
<feature type="domain" description="DNA-binding protein H-NS-like C-terminal" evidence="6">
    <location>
        <begin position="59"/>
        <end position="104"/>
    </location>
</feature>
<comment type="similarity">
    <text evidence="2">Belongs to the histone-like protein H-NS family.</text>
</comment>
<organism evidence="7 8">
    <name type="scientific">Alkalilimnicola ehrlichii</name>
    <dbReference type="NCBI Taxonomy" id="351052"/>
    <lineage>
        <taxon>Bacteria</taxon>
        <taxon>Pseudomonadati</taxon>
        <taxon>Pseudomonadota</taxon>
        <taxon>Gammaproteobacteria</taxon>
        <taxon>Chromatiales</taxon>
        <taxon>Ectothiorhodospiraceae</taxon>
        <taxon>Alkalilimnicola</taxon>
    </lineage>
</organism>